<evidence type="ECO:0000256" key="1">
    <source>
        <dbReference type="SAM" id="Coils"/>
    </source>
</evidence>
<evidence type="ECO:0000256" key="2">
    <source>
        <dbReference type="SAM" id="MobiDB-lite"/>
    </source>
</evidence>
<proteinExistence type="predicted"/>
<organism evidence="3 4">
    <name type="scientific">Austropuccinia psidii MF-1</name>
    <dbReference type="NCBI Taxonomy" id="1389203"/>
    <lineage>
        <taxon>Eukaryota</taxon>
        <taxon>Fungi</taxon>
        <taxon>Dikarya</taxon>
        <taxon>Basidiomycota</taxon>
        <taxon>Pucciniomycotina</taxon>
        <taxon>Pucciniomycetes</taxon>
        <taxon>Pucciniales</taxon>
        <taxon>Sphaerophragmiaceae</taxon>
        <taxon>Austropuccinia</taxon>
    </lineage>
</organism>
<feature type="compositionally biased region" description="Polar residues" evidence="2">
    <location>
        <begin position="1"/>
        <end position="11"/>
    </location>
</feature>
<keyword evidence="1" id="KW-0175">Coiled coil</keyword>
<comment type="caution">
    <text evidence="3">The sequence shown here is derived from an EMBL/GenBank/DDBJ whole genome shotgun (WGS) entry which is preliminary data.</text>
</comment>
<name>A0A9Q3J675_9BASI</name>
<protein>
    <recommendedName>
        <fullName evidence="5">Biogenesis of lysosome-related organelles complex 1 subunit 3</fullName>
    </recommendedName>
</protein>
<dbReference type="Proteomes" id="UP000765509">
    <property type="component" value="Unassembled WGS sequence"/>
</dbReference>
<evidence type="ECO:0000313" key="3">
    <source>
        <dbReference type="EMBL" id="MBW0556157.1"/>
    </source>
</evidence>
<gene>
    <name evidence="3" type="ORF">O181_095872</name>
</gene>
<reference evidence="3" key="1">
    <citation type="submission" date="2021-03" db="EMBL/GenBank/DDBJ databases">
        <title>Draft genome sequence of rust myrtle Austropuccinia psidii MF-1, a brazilian biotype.</title>
        <authorList>
            <person name="Quecine M.C."/>
            <person name="Pachon D.M.R."/>
            <person name="Bonatelli M.L."/>
            <person name="Correr F.H."/>
            <person name="Franceschini L.M."/>
            <person name="Leite T.F."/>
            <person name="Margarido G.R.A."/>
            <person name="Almeida C.A."/>
            <person name="Ferrarezi J.A."/>
            <person name="Labate C.A."/>
        </authorList>
    </citation>
    <scope>NUCLEOTIDE SEQUENCE</scope>
    <source>
        <strain evidence="3">MF-1</strain>
    </source>
</reference>
<accession>A0A9Q3J675</accession>
<dbReference type="EMBL" id="AVOT02063468">
    <property type="protein sequence ID" value="MBW0556157.1"/>
    <property type="molecule type" value="Genomic_DNA"/>
</dbReference>
<keyword evidence="4" id="KW-1185">Reference proteome</keyword>
<feature type="coiled-coil region" evidence="1">
    <location>
        <begin position="71"/>
        <end position="119"/>
    </location>
</feature>
<evidence type="ECO:0008006" key="5">
    <source>
        <dbReference type="Google" id="ProtNLM"/>
    </source>
</evidence>
<feature type="region of interest" description="Disordered" evidence="2">
    <location>
        <begin position="1"/>
        <end position="23"/>
    </location>
</feature>
<evidence type="ECO:0000313" key="4">
    <source>
        <dbReference type="Proteomes" id="UP000765509"/>
    </source>
</evidence>
<sequence>MWSYLKGSNSDPEAVGTGERSAKKPEIVVDPSIISSLTNRNITPTQKKHNVVTTESNLNSDELWLQMSQFAVKTQESFDDLKRINERLQRNAILQEANIKAIQQICAQLRNACEKTNKRLNQVFE</sequence>
<dbReference type="AlphaFoldDB" id="A0A9Q3J675"/>